<evidence type="ECO:0000313" key="3">
    <source>
        <dbReference type="Proteomes" id="UP000185663"/>
    </source>
</evidence>
<dbReference type="RefSeq" id="WP_083371296.1">
    <property type="nucleotide sequence ID" value="NZ_LT629776.1"/>
</dbReference>
<dbReference type="STRING" id="545619.SAMN04489860_0272"/>
<dbReference type="AlphaFoldDB" id="A0A1H1MKR9"/>
<protein>
    <submittedName>
        <fullName evidence="2">Uncharacterized protein</fullName>
    </submittedName>
</protein>
<gene>
    <name evidence="2" type="ORF">SAMN04489860_0272</name>
</gene>
<evidence type="ECO:0000256" key="1">
    <source>
        <dbReference type="SAM" id="Phobius"/>
    </source>
</evidence>
<keyword evidence="1" id="KW-0812">Transmembrane</keyword>
<sequence length="90" mass="8456">MPNALSTLSVVFGAALVTVGAVLGMSVSGGSEIGSVFADAGLGGVAVAAAATAVLALVVSGVCALIAAGRDAAGTRGTGREREAQVELVA</sequence>
<keyword evidence="1" id="KW-0472">Membrane</keyword>
<dbReference type="Proteomes" id="UP000185663">
    <property type="component" value="Chromosome I"/>
</dbReference>
<evidence type="ECO:0000313" key="2">
    <source>
        <dbReference type="EMBL" id="SDR87444.1"/>
    </source>
</evidence>
<name>A0A1H1MKR9_9CELL</name>
<reference evidence="2 3" key="1">
    <citation type="submission" date="2016-10" db="EMBL/GenBank/DDBJ databases">
        <authorList>
            <person name="de Groot N.N."/>
        </authorList>
    </citation>
    <scope>NUCLEOTIDE SEQUENCE [LARGE SCALE GENOMIC DNA]</scope>
    <source>
        <strain evidence="2 3">DSM 22126</strain>
    </source>
</reference>
<keyword evidence="3" id="KW-1185">Reference proteome</keyword>
<proteinExistence type="predicted"/>
<feature type="transmembrane region" description="Helical" evidence="1">
    <location>
        <begin position="40"/>
        <end position="67"/>
    </location>
</feature>
<dbReference type="EMBL" id="LT629776">
    <property type="protein sequence ID" value="SDR87444.1"/>
    <property type="molecule type" value="Genomic_DNA"/>
</dbReference>
<accession>A0A1H1MKR9</accession>
<organism evidence="2 3">
    <name type="scientific">Paraoerskovia marina</name>
    <dbReference type="NCBI Taxonomy" id="545619"/>
    <lineage>
        <taxon>Bacteria</taxon>
        <taxon>Bacillati</taxon>
        <taxon>Actinomycetota</taxon>
        <taxon>Actinomycetes</taxon>
        <taxon>Micrococcales</taxon>
        <taxon>Cellulomonadaceae</taxon>
        <taxon>Paraoerskovia</taxon>
    </lineage>
</organism>
<keyword evidence="1" id="KW-1133">Transmembrane helix</keyword>